<protein>
    <submittedName>
        <fullName evidence="3">Uncharacterized protein</fullName>
    </submittedName>
</protein>
<dbReference type="EMBL" id="JACXVP010000002">
    <property type="protein sequence ID" value="KAG5623694.1"/>
    <property type="molecule type" value="Genomic_DNA"/>
</dbReference>
<dbReference type="InterPro" id="IPR050481">
    <property type="entry name" value="UDP-glycosyltransf_plant"/>
</dbReference>
<evidence type="ECO:0000313" key="4">
    <source>
        <dbReference type="Proteomes" id="UP000824120"/>
    </source>
</evidence>
<dbReference type="GO" id="GO:0035251">
    <property type="term" value="F:UDP-glucosyltransferase activity"/>
    <property type="evidence" value="ECO:0007669"/>
    <property type="project" value="InterPro"/>
</dbReference>
<keyword evidence="4" id="KW-1185">Reference proteome</keyword>
<gene>
    <name evidence="3" type="ORF">H5410_008912</name>
</gene>
<comment type="caution">
    <text evidence="3">The sequence shown here is derived from an EMBL/GenBank/DDBJ whole genome shotgun (WGS) entry which is preliminary data.</text>
</comment>
<dbReference type="InterPro" id="IPR035595">
    <property type="entry name" value="UDP_glycos_trans_CS"/>
</dbReference>
<dbReference type="PANTHER" id="PTHR48049">
    <property type="entry name" value="GLYCOSYLTRANSFERASE"/>
    <property type="match status" value="1"/>
</dbReference>
<dbReference type="InterPro" id="IPR002213">
    <property type="entry name" value="UDP_glucos_trans"/>
</dbReference>
<organism evidence="3 4">
    <name type="scientific">Solanum commersonii</name>
    <name type="common">Commerson's wild potato</name>
    <name type="synonym">Commerson's nightshade</name>
    <dbReference type="NCBI Taxonomy" id="4109"/>
    <lineage>
        <taxon>Eukaryota</taxon>
        <taxon>Viridiplantae</taxon>
        <taxon>Streptophyta</taxon>
        <taxon>Embryophyta</taxon>
        <taxon>Tracheophyta</taxon>
        <taxon>Spermatophyta</taxon>
        <taxon>Magnoliopsida</taxon>
        <taxon>eudicotyledons</taxon>
        <taxon>Gunneridae</taxon>
        <taxon>Pentapetalae</taxon>
        <taxon>asterids</taxon>
        <taxon>lamiids</taxon>
        <taxon>Solanales</taxon>
        <taxon>Solanaceae</taxon>
        <taxon>Solanoideae</taxon>
        <taxon>Solaneae</taxon>
        <taxon>Solanum</taxon>
    </lineage>
</organism>
<keyword evidence="2" id="KW-0808">Transferase</keyword>
<evidence type="ECO:0000313" key="3">
    <source>
        <dbReference type="EMBL" id="KAG5623694.1"/>
    </source>
</evidence>
<comment type="similarity">
    <text evidence="1">Belongs to the UDP-glycosyltransferase family.</text>
</comment>
<dbReference type="OrthoDB" id="5835829at2759"/>
<dbReference type="PANTHER" id="PTHR48049:SF121">
    <property type="entry name" value="GLYCOSYLTRANSFERASE"/>
    <property type="match status" value="1"/>
</dbReference>
<dbReference type="AlphaFoldDB" id="A0A9J6AGB3"/>
<dbReference type="InterPro" id="IPR025322">
    <property type="entry name" value="PADRE_dom"/>
</dbReference>
<dbReference type="Proteomes" id="UP000824120">
    <property type="component" value="Chromosome 2"/>
</dbReference>
<evidence type="ECO:0000256" key="2">
    <source>
        <dbReference type="ARBA" id="ARBA00022679"/>
    </source>
</evidence>
<reference evidence="3 4" key="1">
    <citation type="submission" date="2020-09" db="EMBL/GenBank/DDBJ databases">
        <title>De no assembly of potato wild relative species, Solanum commersonii.</title>
        <authorList>
            <person name="Cho K."/>
        </authorList>
    </citation>
    <scope>NUCLEOTIDE SEQUENCE [LARGE SCALE GENOMIC DNA]</scope>
    <source>
        <strain evidence="3">LZ3.2</strain>
        <tissue evidence="3">Leaf</tissue>
    </source>
</reference>
<dbReference type="SUPFAM" id="SSF53756">
    <property type="entry name" value="UDP-Glycosyltransferase/glycogen phosphorylase"/>
    <property type="match status" value="2"/>
</dbReference>
<dbReference type="CDD" id="cd03784">
    <property type="entry name" value="GT1_Gtf-like"/>
    <property type="match status" value="2"/>
</dbReference>
<accession>A0A9J6AGB3</accession>
<sequence length="1115" mass="126634">MEHHNTIEAKMCPHVLLFPLPIQSPINSMLQLAELFCLAGLQVTFLNTNHNQQLLYRHTNVESRFRQYPKFQFRTISDGLPDDHPRSFPMFEDLINSLQAVAEPFLRDILTESGVTCVIPDGLFYYAVDICNEVGVSVISFDTISPCCLWVYLCFPKLIQTGDIPFKGNDLDMLIENVPGMEDLLRRRDFPFYRLTNCATDLYCQLALKEIQSIPRSHGLILNTFEDLDGPLLSHIRSHCPQTYAVGPLHLQLKTRLADKRMSSSNSLWEEDHSSIQWLDAQPIESVIYVSFGSLATLTKEEMLEFWHGLVNSGIRFLWVMRSDLLREEEFSHQFVKELAAGCKERAYIVSWAPQEKVLSHPAIGGFLTHSGWNSTMESIVERKPMICWAVYVDQRVTSRFVGEVWKIGLDMKDICDRDNIKKVVKDLMVTNKEKLKKSVDKLSMLAEISVGEGGSSYNAFEYLVDDIKNGYYKLIHTGTLDEIKPALAWVELNRMGNNIGGNTKKTKVMKINGEILKLKTPITTSEVVKDYPGHVLLESEAVKKFGIRAKPLEAEQELKPSKIYFLVELPLFPKEEITSNNKVTRRVKSDVHMNAQDRLECLMLSRRSASDLSISKPSNGAVVQLKMKLPRSVVQKLIEESRDETEHHNTVEEAKIMCPHVLLFPLPIQSPINSMLQLAELFCLAASLSSHQRRIKIQAISQISIPDNFRWSSQGSSPVVSMFEDLINSLQAVAEPFLRDILTESGVTCVIPDGLFYYAVDICNEVGVSVISFDTISPCCLWVYLCFPKLIQSGDIPFEGNDLDVLIENVPGMEDLLRRRDFPFYRVTNCATDLYCQLALKEIQSIPRSHGLILNTFDDLDGPLLSLIRSHCPQTYAVGPLHLQLKTRLADKTMSSSNSLWEEDHSSIQWLDAQPIESVIYVSFGSLATLTKKEILEFWHGLVNSGIRFLWVMRSDLLREEKFSHQFVKELTDGCEERAYIVSWAPQEKVLSHPAIGGFLTHSGWNSTMESIVEKKPMICWAVYVDQRVTSRFVGEVWKIGLDMKDICDRDSIKKMVKDLMVTNKDKLKKSVDKLSMLAKISVGEGGSSYNAFECLVDDIKKLGRKDINPNCIR</sequence>
<dbReference type="Gene3D" id="3.40.50.2000">
    <property type="entry name" value="Glycogen Phosphorylase B"/>
    <property type="match status" value="4"/>
</dbReference>
<evidence type="ECO:0000256" key="1">
    <source>
        <dbReference type="ARBA" id="ARBA00009995"/>
    </source>
</evidence>
<proteinExistence type="inferred from homology"/>
<dbReference type="Pfam" id="PF14009">
    <property type="entry name" value="PADRE"/>
    <property type="match status" value="1"/>
</dbReference>
<name>A0A9J6AGB3_SOLCO</name>
<dbReference type="FunFam" id="3.40.50.2000:FF:000040">
    <property type="entry name" value="UDP-glycosyltransferase 76C1"/>
    <property type="match status" value="2"/>
</dbReference>
<dbReference type="Pfam" id="PF00201">
    <property type="entry name" value="UDPGT"/>
    <property type="match status" value="2"/>
</dbReference>
<dbReference type="PROSITE" id="PS00375">
    <property type="entry name" value="UDPGT"/>
    <property type="match status" value="2"/>
</dbReference>